<accession>A0A395J540</accession>
<organism evidence="2 3">
    <name type="scientific">Monilinia fructigena</name>
    <dbReference type="NCBI Taxonomy" id="38457"/>
    <lineage>
        <taxon>Eukaryota</taxon>
        <taxon>Fungi</taxon>
        <taxon>Dikarya</taxon>
        <taxon>Ascomycota</taxon>
        <taxon>Pezizomycotina</taxon>
        <taxon>Leotiomycetes</taxon>
        <taxon>Helotiales</taxon>
        <taxon>Sclerotiniaceae</taxon>
        <taxon>Monilinia</taxon>
    </lineage>
</organism>
<evidence type="ECO:0000313" key="3">
    <source>
        <dbReference type="Proteomes" id="UP000249056"/>
    </source>
</evidence>
<evidence type="ECO:0000256" key="1">
    <source>
        <dbReference type="SAM" id="MobiDB-lite"/>
    </source>
</evidence>
<comment type="caution">
    <text evidence="2">The sequence shown here is derived from an EMBL/GenBank/DDBJ whole genome shotgun (WGS) entry which is preliminary data.</text>
</comment>
<dbReference type="Proteomes" id="UP000249056">
    <property type="component" value="Unassembled WGS sequence"/>
</dbReference>
<sequence>MRTFQAGAQSTRSSQSTQSSTNSTVPSSTTRPGAYPRRDPGTSDTEEGGESAKRTTDSPVSQTGASKRSRAAPGQMNLKLLSRNSVRKARVEDAMDTDDDDVAATTQLIEATDPFSNE</sequence>
<keyword evidence="3" id="KW-1185">Reference proteome</keyword>
<proteinExistence type="predicted"/>
<feature type="compositionally biased region" description="Polar residues" evidence="1">
    <location>
        <begin position="57"/>
        <end position="66"/>
    </location>
</feature>
<reference evidence="2 3" key="1">
    <citation type="submission" date="2018-06" db="EMBL/GenBank/DDBJ databases">
        <title>Genome Sequence of the Brown Rot Fungal Pathogen Monilinia fructigena.</title>
        <authorList>
            <person name="Landi L."/>
            <person name="De Miccolis Angelini R.M."/>
            <person name="Pollastro S."/>
            <person name="Abate D."/>
            <person name="Faretra F."/>
            <person name="Romanazzi G."/>
        </authorList>
    </citation>
    <scope>NUCLEOTIDE SEQUENCE [LARGE SCALE GENOMIC DNA]</scope>
    <source>
        <strain evidence="2 3">Mfrg269</strain>
    </source>
</reference>
<evidence type="ECO:0000313" key="2">
    <source>
        <dbReference type="EMBL" id="RAL67386.1"/>
    </source>
</evidence>
<feature type="region of interest" description="Disordered" evidence="1">
    <location>
        <begin position="1"/>
        <end position="84"/>
    </location>
</feature>
<gene>
    <name evidence="2" type="ORF">DID88_008142</name>
</gene>
<dbReference type="EMBL" id="QKRW01000003">
    <property type="protein sequence ID" value="RAL67386.1"/>
    <property type="molecule type" value="Genomic_DNA"/>
</dbReference>
<dbReference type="AlphaFoldDB" id="A0A395J540"/>
<name>A0A395J540_9HELO</name>
<protein>
    <submittedName>
        <fullName evidence="2">Uncharacterized protein</fullName>
    </submittedName>
</protein>
<feature type="compositionally biased region" description="Low complexity" evidence="1">
    <location>
        <begin position="9"/>
        <end position="30"/>
    </location>
</feature>